<dbReference type="RefSeq" id="WP_404314908.1">
    <property type="nucleotide sequence ID" value="NZ_JAUIYO010000002.1"/>
</dbReference>
<comment type="caution">
    <text evidence="1">The sequence shown here is derived from an EMBL/GenBank/DDBJ whole genome shotgun (WGS) entry which is preliminary data.</text>
</comment>
<name>A0ABW8I624_9BACI</name>
<gene>
    <name evidence="1" type="ORF">QYG89_04215</name>
</gene>
<organism evidence="1 2">
    <name type="scientific">Bacillus lumedeiriae</name>
    <dbReference type="NCBI Taxonomy" id="3058829"/>
    <lineage>
        <taxon>Bacteria</taxon>
        <taxon>Bacillati</taxon>
        <taxon>Bacillota</taxon>
        <taxon>Bacilli</taxon>
        <taxon>Bacillales</taxon>
        <taxon>Bacillaceae</taxon>
        <taxon>Bacillus</taxon>
    </lineage>
</organism>
<evidence type="ECO:0000313" key="1">
    <source>
        <dbReference type="EMBL" id="MFK2824887.1"/>
    </source>
</evidence>
<dbReference type="PROSITE" id="PS51257">
    <property type="entry name" value="PROKAR_LIPOPROTEIN"/>
    <property type="match status" value="1"/>
</dbReference>
<dbReference type="EMBL" id="JAUIYO010000002">
    <property type="protein sequence ID" value="MFK2824887.1"/>
    <property type="molecule type" value="Genomic_DNA"/>
</dbReference>
<dbReference type="Proteomes" id="UP001619911">
    <property type="component" value="Unassembled WGS sequence"/>
</dbReference>
<proteinExistence type="predicted"/>
<protein>
    <recommendedName>
        <fullName evidence="3">YtkA-like domain-containing protein</fullName>
    </recommendedName>
</protein>
<evidence type="ECO:0008006" key="3">
    <source>
        <dbReference type="Google" id="ProtNLM"/>
    </source>
</evidence>
<sequence length="132" mass="14692">MKWLMIIAAVISLIGCRQDLPKPETIISPSASMHEAEAQGTEKNWTVKHLLRGNSVFVELVVPGVSFSNHGTKSQEKGQIAVYVNGKHYHTYHTAAFIVKGLNSGQHRIDIKLTDEKHRPLGYEKSFTVSIP</sequence>
<accession>A0ABW8I624</accession>
<reference evidence="1 2" key="1">
    <citation type="submission" date="2023-07" db="EMBL/GenBank/DDBJ databases">
        <title>Bacillus lucianemedeirus sp. nov, a new species isolated from an immunobiological production facility.</title>
        <authorList>
            <person name="Costa L.V."/>
            <person name="Miranda R.V.S.L."/>
            <person name="Brandao M.L.L."/>
            <person name="Reis C.M.F."/>
            <person name="Frazao A.M."/>
            <person name="Cruz F.V."/>
            <person name="Baio P.V.P."/>
            <person name="Veras J.F.C."/>
            <person name="Ramos J.N."/>
            <person name="Vieira V."/>
        </authorList>
    </citation>
    <scope>NUCLEOTIDE SEQUENCE [LARGE SCALE GENOMIC DNA]</scope>
    <source>
        <strain evidence="1 2">B190/17</strain>
    </source>
</reference>
<evidence type="ECO:0000313" key="2">
    <source>
        <dbReference type="Proteomes" id="UP001619911"/>
    </source>
</evidence>
<keyword evidence="2" id="KW-1185">Reference proteome</keyword>